<comment type="caution">
    <text evidence="6">The sequence shown here is derived from an EMBL/GenBank/DDBJ whole genome shotgun (WGS) entry which is preliminary data.</text>
</comment>
<evidence type="ECO:0000313" key="6">
    <source>
        <dbReference type="EMBL" id="PZA10981.1"/>
    </source>
</evidence>
<keyword evidence="4 5" id="KW-0472">Membrane</keyword>
<dbReference type="InterPro" id="IPR051598">
    <property type="entry name" value="TSUP/Inactive_protease-like"/>
</dbReference>
<gene>
    <name evidence="6" type="ORF">DNX69_16745</name>
</gene>
<sequence length="267" mass="26595">MTGLIASGDLVTVACGGLVGFILALIGGGGSVLAVPLLVYVVGVRSPHMAIGTSSIAVAISALANMLSHWAAGNVRWACAIVFSAAGIGGAFAGATIAKQIDGQKLLILFGLLMIVIGTLMSRKRSGGGDPMVRLTLATAKAMLPRLIGTGFGVGLLAGFFGIGGGFLIVPGLILATGMPLISAIGTSLVAVVAFGASTATSYALSGLIDWRLAGTFIGGGLLGGLIGIGTGKLIGGHDKVLRSVFSVVVIAVGLYVCYRGAMYFLS</sequence>
<comment type="similarity">
    <text evidence="5">Belongs to the 4-toluene sulfonate uptake permease (TSUP) (TC 2.A.102) family.</text>
</comment>
<keyword evidence="2 5" id="KW-0812">Transmembrane</keyword>
<name>A0A323UEX5_RHOPL</name>
<evidence type="ECO:0000256" key="1">
    <source>
        <dbReference type="ARBA" id="ARBA00004141"/>
    </source>
</evidence>
<proteinExistence type="inferred from homology"/>
<dbReference type="GO" id="GO:0005886">
    <property type="term" value="C:plasma membrane"/>
    <property type="evidence" value="ECO:0007669"/>
    <property type="project" value="UniProtKB-SubCell"/>
</dbReference>
<dbReference type="OrthoDB" id="9151526at2"/>
<protein>
    <recommendedName>
        <fullName evidence="5">Probable membrane transporter protein</fullName>
    </recommendedName>
</protein>
<feature type="transmembrane region" description="Helical" evidence="5">
    <location>
        <begin position="241"/>
        <end position="262"/>
    </location>
</feature>
<dbReference type="Proteomes" id="UP000248134">
    <property type="component" value="Unassembled WGS sequence"/>
</dbReference>
<feature type="transmembrane region" description="Helical" evidence="5">
    <location>
        <begin position="143"/>
        <end position="169"/>
    </location>
</feature>
<feature type="transmembrane region" description="Helical" evidence="5">
    <location>
        <begin position="49"/>
        <end position="68"/>
    </location>
</feature>
<keyword evidence="3 5" id="KW-1133">Transmembrane helix</keyword>
<dbReference type="PANTHER" id="PTHR43701:SF2">
    <property type="entry name" value="MEMBRANE TRANSPORTER PROTEIN YJNA-RELATED"/>
    <property type="match status" value="1"/>
</dbReference>
<evidence type="ECO:0000256" key="3">
    <source>
        <dbReference type="ARBA" id="ARBA00022989"/>
    </source>
</evidence>
<dbReference type="EMBL" id="QKQS01000023">
    <property type="protein sequence ID" value="PZA10981.1"/>
    <property type="molecule type" value="Genomic_DNA"/>
</dbReference>
<evidence type="ECO:0000313" key="7">
    <source>
        <dbReference type="Proteomes" id="UP000248134"/>
    </source>
</evidence>
<accession>A0A323UEX5</accession>
<comment type="subcellular location">
    <subcellularLocation>
        <location evidence="5">Cell membrane</location>
        <topology evidence="5">Multi-pass membrane protein</topology>
    </subcellularLocation>
    <subcellularLocation>
        <location evidence="1">Membrane</location>
        <topology evidence="1">Multi-pass membrane protein</topology>
    </subcellularLocation>
</comment>
<dbReference type="RefSeq" id="WP_110787072.1">
    <property type="nucleotide sequence ID" value="NZ_QKQS01000023.1"/>
</dbReference>
<reference evidence="6 7" key="1">
    <citation type="submission" date="2018-06" db="EMBL/GenBank/DDBJ databases">
        <title>Draft Whole-Genome Sequence of the purple photosynthetic bacterium Rhodospeudomonas palustris XCP.</title>
        <authorList>
            <person name="Rayyan A."/>
            <person name="Meyer T.E."/>
            <person name="Kyndt J.A."/>
        </authorList>
    </citation>
    <scope>NUCLEOTIDE SEQUENCE [LARGE SCALE GENOMIC DNA]</scope>
    <source>
        <strain evidence="6 7">XCP</strain>
    </source>
</reference>
<evidence type="ECO:0000256" key="5">
    <source>
        <dbReference type="RuleBase" id="RU363041"/>
    </source>
</evidence>
<feature type="transmembrane region" description="Helical" evidence="5">
    <location>
        <begin position="211"/>
        <end position="229"/>
    </location>
</feature>
<dbReference type="Pfam" id="PF01925">
    <property type="entry name" value="TauE"/>
    <property type="match status" value="1"/>
</dbReference>
<dbReference type="InterPro" id="IPR002781">
    <property type="entry name" value="TM_pro_TauE-like"/>
</dbReference>
<organism evidence="6 7">
    <name type="scientific">Rhodopseudomonas palustris</name>
    <dbReference type="NCBI Taxonomy" id="1076"/>
    <lineage>
        <taxon>Bacteria</taxon>
        <taxon>Pseudomonadati</taxon>
        <taxon>Pseudomonadota</taxon>
        <taxon>Alphaproteobacteria</taxon>
        <taxon>Hyphomicrobiales</taxon>
        <taxon>Nitrobacteraceae</taxon>
        <taxon>Rhodopseudomonas</taxon>
    </lineage>
</organism>
<feature type="transmembrane region" description="Helical" evidence="5">
    <location>
        <begin position="106"/>
        <end position="123"/>
    </location>
</feature>
<evidence type="ECO:0000256" key="4">
    <source>
        <dbReference type="ARBA" id="ARBA00023136"/>
    </source>
</evidence>
<evidence type="ECO:0000256" key="2">
    <source>
        <dbReference type="ARBA" id="ARBA00022692"/>
    </source>
</evidence>
<dbReference type="AlphaFoldDB" id="A0A323UEX5"/>
<feature type="transmembrane region" description="Helical" evidence="5">
    <location>
        <begin position="181"/>
        <end position="205"/>
    </location>
</feature>
<dbReference type="PANTHER" id="PTHR43701">
    <property type="entry name" value="MEMBRANE TRANSPORTER PROTEIN MJ0441-RELATED"/>
    <property type="match status" value="1"/>
</dbReference>
<feature type="transmembrane region" description="Helical" evidence="5">
    <location>
        <begin position="74"/>
        <end position="94"/>
    </location>
</feature>
<keyword evidence="5" id="KW-1003">Cell membrane</keyword>
<feature type="transmembrane region" description="Helical" evidence="5">
    <location>
        <begin position="20"/>
        <end position="42"/>
    </location>
</feature>